<sequence>MNNKNKTIKKKSFYFQDYTESEILGNNINFNIQKISLHRVTFLSFIFFSLILIFSIKIIYLSLSPENGFYNNNIKKNFVKQRRDIVDRHGSVLATNVILYDVGVRPKLLKEKEKKNLLIKLGLLFPELDLNEIKRKLNKEDFFSIGKRLTPKEKDQFWLMGNKAFVFDPKPSRIYPQKSLFSHILGQTDDVNEGISGIEKFYDENLNNGEINLPLSLTLDSNLQYLIRKELINAEQDFHNIGSGAILMNVENGEILSLVSLPDYDLNQRVSIS</sequence>
<keyword evidence="6" id="KW-1133">Transmembrane helix</keyword>
<dbReference type="SUPFAM" id="SSF56519">
    <property type="entry name" value="Penicillin binding protein dimerisation domain"/>
    <property type="match status" value="1"/>
</dbReference>
<dbReference type="InterPro" id="IPR036138">
    <property type="entry name" value="PBP_dimer_sf"/>
</dbReference>
<name>A0A382PDW2_9ZZZZ</name>
<dbReference type="Gene3D" id="3.90.1310.10">
    <property type="entry name" value="Penicillin-binding protein 2a (Domain 2)"/>
    <property type="match status" value="1"/>
</dbReference>
<dbReference type="GO" id="GO:0008658">
    <property type="term" value="F:penicillin binding"/>
    <property type="evidence" value="ECO:0007669"/>
    <property type="project" value="InterPro"/>
</dbReference>
<organism evidence="8">
    <name type="scientific">marine metagenome</name>
    <dbReference type="NCBI Taxonomy" id="408172"/>
    <lineage>
        <taxon>unclassified sequences</taxon>
        <taxon>metagenomes</taxon>
        <taxon>ecological metagenomes</taxon>
    </lineage>
</organism>
<evidence type="ECO:0000256" key="3">
    <source>
        <dbReference type="ARBA" id="ARBA00022729"/>
    </source>
</evidence>
<dbReference type="SUPFAM" id="SSF56601">
    <property type="entry name" value="beta-lactamase/transpeptidase-like"/>
    <property type="match status" value="1"/>
</dbReference>
<dbReference type="Pfam" id="PF03717">
    <property type="entry name" value="PBP_dimer"/>
    <property type="match status" value="1"/>
</dbReference>
<feature type="non-terminal residue" evidence="8">
    <location>
        <position position="273"/>
    </location>
</feature>
<protein>
    <recommendedName>
        <fullName evidence="2">beta-lactamase</fullName>
        <ecNumber evidence="2">3.5.2.6</ecNumber>
    </recommendedName>
</protein>
<evidence type="ECO:0000256" key="2">
    <source>
        <dbReference type="ARBA" id="ARBA00012865"/>
    </source>
</evidence>
<dbReference type="InterPro" id="IPR005311">
    <property type="entry name" value="PBP_dimer"/>
</dbReference>
<evidence type="ECO:0000256" key="4">
    <source>
        <dbReference type="ARBA" id="ARBA00022801"/>
    </source>
</evidence>
<evidence type="ECO:0000256" key="1">
    <source>
        <dbReference type="ARBA" id="ARBA00001526"/>
    </source>
</evidence>
<dbReference type="EMBL" id="UINC01106730">
    <property type="protein sequence ID" value="SVC71593.1"/>
    <property type="molecule type" value="Genomic_DNA"/>
</dbReference>
<accession>A0A382PDW2</accession>
<keyword evidence="4" id="KW-0378">Hydrolase</keyword>
<comment type="catalytic activity">
    <reaction evidence="1">
        <text>a beta-lactam + H2O = a substituted beta-amino acid</text>
        <dbReference type="Rhea" id="RHEA:20401"/>
        <dbReference type="ChEBI" id="CHEBI:15377"/>
        <dbReference type="ChEBI" id="CHEBI:35627"/>
        <dbReference type="ChEBI" id="CHEBI:140347"/>
        <dbReference type="EC" id="3.5.2.6"/>
    </reaction>
</comment>
<dbReference type="GO" id="GO:0071555">
    <property type="term" value="P:cell wall organization"/>
    <property type="evidence" value="ECO:0007669"/>
    <property type="project" value="TreeGrafter"/>
</dbReference>
<proteinExistence type="predicted"/>
<evidence type="ECO:0000259" key="7">
    <source>
        <dbReference type="Pfam" id="PF03717"/>
    </source>
</evidence>
<feature type="domain" description="Penicillin-binding protein dimerisation" evidence="7">
    <location>
        <begin position="82"/>
        <end position="206"/>
    </location>
</feature>
<dbReference type="GO" id="GO:0008800">
    <property type="term" value="F:beta-lactamase activity"/>
    <property type="evidence" value="ECO:0007669"/>
    <property type="project" value="UniProtKB-EC"/>
</dbReference>
<keyword evidence="6" id="KW-0812">Transmembrane</keyword>
<keyword evidence="6" id="KW-0472">Membrane</keyword>
<dbReference type="GO" id="GO:0046677">
    <property type="term" value="P:response to antibiotic"/>
    <property type="evidence" value="ECO:0007669"/>
    <property type="project" value="UniProtKB-KW"/>
</dbReference>
<evidence type="ECO:0000256" key="5">
    <source>
        <dbReference type="ARBA" id="ARBA00023251"/>
    </source>
</evidence>
<keyword evidence="5" id="KW-0046">Antibiotic resistance</keyword>
<keyword evidence="3" id="KW-0732">Signal</keyword>
<dbReference type="GO" id="GO:0005886">
    <property type="term" value="C:plasma membrane"/>
    <property type="evidence" value="ECO:0007669"/>
    <property type="project" value="TreeGrafter"/>
</dbReference>
<evidence type="ECO:0000256" key="6">
    <source>
        <dbReference type="SAM" id="Phobius"/>
    </source>
</evidence>
<gene>
    <name evidence="8" type="ORF">METZ01_LOCUS324447</name>
</gene>
<dbReference type="PANTHER" id="PTHR30627:SF6">
    <property type="entry name" value="BETA-LACTAMASE YBXI-RELATED"/>
    <property type="match status" value="1"/>
</dbReference>
<evidence type="ECO:0000313" key="8">
    <source>
        <dbReference type="EMBL" id="SVC71593.1"/>
    </source>
</evidence>
<dbReference type="Gene3D" id="3.40.710.10">
    <property type="entry name" value="DD-peptidase/beta-lactamase superfamily"/>
    <property type="match status" value="1"/>
</dbReference>
<dbReference type="InterPro" id="IPR012338">
    <property type="entry name" value="Beta-lactam/transpept-like"/>
</dbReference>
<reference evidence="8" key="1">
    <citation type="submission" date="2018-05" db="EMBL/GenBank/DDBJ databases">
        <authorList>
            <person name="Lanie J.A."/>
            <person name="Ng W.-L."/>
            <person name="Kazmierczak K.M."/>
            <person name="Andrzejewski T.M."/>
            <person name="Davidsen T.M."/>
            <person name="Wayne K.J."/>
            <person name="Tettelin H."/>
            <person name="Glass J.I."/>
            <person name="Rusch D."/>
            <person name="Podicherti R."/>
            <person name="Tsui H.-C.T."/>
            <person name="Winkler M.E."/>
        </authorList>
    </citation>
    <scope>NUCLEOTIDE SEQUENCE</scope>
</reference>
<dbReference type="InterPro" id="IPR050515">
    <property type="entry name" value="Beta-lactam/transpept"/>
</dbReference>
<dbReference type="PANTHER" id="PTHR30627">
    <property type="entry name" value="PEPTIDOGLYCAN D,D-TRANSPEPTIDASE"/>
    <property type="match status" value="1"/>
</dbReference>
<feature type="transmembrane region" description="Helical" evidence="6">
    <location>
        <begin position="40"/>
        <end position="63"/>
    </location>
</feature>
<dbReference type="EC" id="3.5.2.6" evidence="2"/>
<dbReference type="AlphaFoldDB" id="A0A382PDW2"/>